<sequence length="18" mass="2188">MWVVRSQFCEISMQLCLN</sequence>
<dbReference type="EMBL" id="GBXM01043850">
    <property type="protein sequence ID" value="JAH64727.1"/>
    <property type="molecule type" value="Transcribed_RNA"/>
</dbReference>
<dbReference type="AlphaFoldDB" id="A0A0E9UG60"/>
<reference evidence="1" key="2">
    <citation type="journal article" date="2015" name="Fish Shellfish Immunol.">
        <title>Early steps in the European eel (Anguilla anguilla)-Vibrio vulnificus interaction in the gills: Role of the RtxA13 toxin.</title>
        <authorList>
            <person name="Callol A."/>
            <person name="Pajuelo D."/>
            <person name="Ebbesson L."/>
            <person name="Teles M."/>
            <person name="MacKenzie S."/>
            <person name="Amaro C."/>
        </authorList>
    </citation>
    <scope>NUCLEOTIDE SEQUENCE</scope>
</reference>
<accession>A0A0E9UG60</accession>
<organism evidence="1">
    <name type="scientific">Anguilla anguilla</name>
    <name type="common">European freshwater eel</name>
    <name type="synonym">Muraena anguilla</name>
    <dbReference type="NCBI Taxonomy" id="7936"/>
    <lineage>
        <taxon>Eukaryota</taxon>
        <taxon>Metazoa</taxon>
        <taxon>Chordata</taxon>
        <taxon>Craniata</taxon>
        <taxon>Vertebrata</taxon>
        <taxon>Euteleostomi</taxon>
        <taxon>Actinopterygii</taxon>
        <taxon>Neopterygii</taxon>
        <taxon>Teleostei</taxon>
        <taxon>Anguilliformes</taxon>
        <taxon>Anguillidae</taxon>
        <taxon>Anguilla</taxon>
    </lineage>
</organism>
<reference evidence="1" key="1">
    <citation type="submission" date="2014-11" db="EMBL/GenBank/DDBJ databases">
        <authorList>
            <person name="Amaro Gonzalez C."/>
        </authorList>
    </citation>
    <scope>NUCLEOTIDE SEQUENCE</scope>
</reference>
<protein>
    <submittedName>
        <fullName evidence="1">Uncharacterized protein</fullName>
    </submittedName>
</protein>
<evidence type="ECO:0000313" key="1">
    <source>
        <dbReference type="EMBL" id="JAH64727.1"/>
    </source>
</evidence>
<proteinExistence type="predicted"/>
<name>A0A0E9UG60_ANGAN</name>